<gene>
    <name evidence="1" type="ORF">OUZ56_029688</name>
</gene>
<dbReference type="PANTHER" id="PTHR22922:SF19">
    <property type="entry name" value="CAPRIN HOMOLOG"/>
    <property type="match status" value="1"/>
</dbReference>
<name>A0ABR0B7J3_9CRUS</name>
<evidence type="ECO:0000313" key="2">
    <source>
        <dbReference type="Proteomes" id="UP001234178"/>
    </source>
</evidence>
<dbReference type="InterPro" id="IPR028816">
    <property type="entry name" value="Caprin"/>
</dbReference>
<dbReference type="Proteomes" id="UP001234178">
    <property type="component" value="Unassembled WGS sequence"/>
</dbReference>
<dbReference type="PANTHER" id="PTHR22922">
    <property type="entry name" value="GPI-ANCHORED PROTEIN P137"/>
    <property type="match status" value="1"/>
</dbReference>
<keyword evidence="2" id="KW-1185">Reference proteome</keyword>
<dbReference type="EMBL" id="JAOYFB010000040">
    <property type="protein sequence ID" value="KAK4037657.1"/>
    <property type="molecule type" value="Genomic_DNA"/>
</dbReference>
<evidence type="ECO:0000313" key="1">
    <source>
        <dbReference type="EMBL" id="KAK4037657.1"/>
    </source>
</evidence>
<reference evidence="1 2" key="1">
    <citation type="journal article" date="2023" name="Nucleic Acids Res.">
        <title>The hologenome of Daphnia magna reveals possible DNA methylation and microbiome-mediated evolution of the host genome.</title>
        <authorList>
            <person name="Chaturvedi A."/>
            <person name="Li X."/>
            <person name="Dhandapani V."/>
            <person name="Marshall H."/>
            <person name="Kissane S."/>
            <person name="Cuenca-Cambronero M."/>
            <person name="Asole G."/>
            <person name="Calvet F."/>
            <person name="Ruiz-Romero M."/>
            <person name="Marangio P."/>
            <person name="Guigo R."/>
            <person name="Rago D."/>
            <person name="Mirbahai L."/>
            <person name="Eastwood N."/>
            <person name="Colbourne J.K."/>
            <person name="Zhou J."/>
            <person name="Mallon E."/>
            <person name="Orsini L."/>
        </authorList>
    </citation>
    <scope>NUCLEOTIDE SEQUENCE [LARGE SCALE GENOMIC DNA]</scope>
    <source>
        <strain evidence="1">LRV0_1</strain>
    </source>
</reference>
<accession>A0ABR0B7J3</accession>
<protein>
    <submittedName>
        <fullName evidence="1">Uncharacterized protein</fullName>
    </submittedName>
</protein>
<organism evidence="1 2">
    <name type="scientific">Daphnia magna</name>
    <dbReference type="NCBI Taxonomy" id="35525"/>
    <lineage>
        <taxon>Eukaryota</taxon>
        <taxon>Metazoa</taxon>
        <taxon>Ecdysozoa</taxon>
        <taxon>Arthropoda</taxon>
        <taxon>Crustacea</taxon>
        <taxon>Branchiopoda</taxon>
        <taxon>Diplostraca</taxon>
        <taxon>Cladocera</taxon>
        <taxon>Anomopoda</taxon>
        <taxon>Daphniidae</taxon>
        <taxon>Daphnia</taxon>
    </lineage>
</organism>
<proteinExistence type="predicted"/>
<sequence length="217" mass="24802">MADLEERDLIHFEYFFQLDKTFEAMNQILLLLQQLASSLEVGFSLLANGHLSPQNVSPARFNKDIKQSMDNYQEGGLFLYKLFQIINMPRATDNGTHGVLFGNLPDYFAVSADLETFLEFSKDDVQDYSKIGCPLCKFNTGIIKRTARKSCAIAVFLNNSPRINTQCRKKIAELRGPEVVYMESIDGFIQPRSPMKLFSRDDLVANSHHAEQQHYHQ</sequence>
<comment type="caution">
    <text evidence="1">The sequence shown here is derived from an EMBL/GenBank/DDBJ whole genome shotgun (WGS) entry which is preliminary data.</text>
</comment>